<dbReference type="AlphaFoldDB" id="A4S9A9"/>
<evidence type="ECO:0000313" key="3">
    <source>
        <dbReference type="Proteomes" id="UP000001568"/>
    </source>
</evidence>
<organism evidence="2 3">
    <name type="scientific">Ostreococcus lucimarinus (strain CCE9901)</name>
    <dbReference type="NCBI Taxonomy" id="436017"/>
    <lineage>
        <taxon>Eukaryota</taxon>
        <taxon>Viridiplantae</taxon>
        <taxon>Chlorophyta</taxon>
        <taxon>Mamiellophyceae</taxon>
        <taxon>Mamiellales</taxon>
        <taxon>Bathycoccaceae</taxon>
        <taxon>Ostreococcus</taxon>
    </lineage>
</organism>
<evidence type="ECO:0008006" key="4">
    <source>
        <dbReference type="Google" id="ProtNLM"/>
    </source>
</evidence>
<accession>A4S9A9</accession>
<protein>
    <recommendedName>
        <fullName evidence="4">S1 motif domain-containing protein</fullName>
    </recommendedName>
</protein>
<proteinExistence type="predicted"/>
<evidence type="ECO:0000313" key="2">
    <source>
        <dbReference type="EMBL" id="ABP00325.1"/>
    </source>
</evidence>
<dbReference type="GeneID" id="5005933"/>
<gene>
    <name evidence="2" type="ORF">OSTLU_93883</name>
</gene>
<evidence type="ECO:0000256" key="1">
    <source>
        <dbReference type="SAM" id="MobiDB-lite"/>
    </source>
</evidence>
<dbReference type="Gramene" id="ABP00325">
    <property type="protein sequence ID" value="ABP00325"/>
    <property type="gene ID" value="OSTLU_93883"/>
</dbReference>
<feature type="region of interest" description="Disordered" evidence="1">
    <location>
        <begin position="115"/>
        <end position="163"/>
    </location>
</feature>
<name>A4S9A9_OSTLU</name>
<sequence length="163" mass="17061">MNNPAGALDLEVKGLARRRSLERVWRELVRARDAGATVKGRILNAVNGGYAVGIAGMIAFLPARAYRGRAPPTTAERAAAGGGKVDAPVVGELCGFKILKMTSSGENYKNVVVSGPVGGGANERRAAAKARNEKARSWGTKRRGDDAAEAATEDEAASPDEEE</sequence>
<dbReference type="eggNOG" id="ENOG502SVWS">
    <property type="taxonomic scope" value="Eukaryota"/>
</dbReference>
<keyword evidence="3" id="KW-1185">Reference proteome</keyword>
<feature type="compositionally biased region" description="Basic and acidic residues" evidence="1">
    <location>
        <begin position="122"/>
        <end position="146"/>
    </location>
</feature>
<dbReference type="KEGG" id="olu:OSTLU_93883"/>
<feature type="compositionally biased region" description="Acidic residues" evidence="1">
    <location>
        <begin position="147"/>
        <end position="163"/>
    </location>
</feature>
<dbReference type="RefSeq" id="XP_001422031.1">
    <property type="nucleotide sequence ID" value="XM_001421994.1"/>
</dbReference>
<dbReference type="Proteomes" id="UP000001568">
    <property type="component" value="Chromosome 16"/>
</dbReference>
<dbReference type="OrthoDB" id="514192at2759"/>
<reference evidence="2 3" key="1">
    <citation type="journal article" date="2007" name="Proc. Natl. Acad. Sci. U.S.A.">
        <title>The tiny eukaryote Ostreococcus provides genomic insights into the paradox of plankton speciation.</title>
        <authorList>
            <person name="Palenik B."/>
            <person name="Grimwood J."/>
            <person name="Aerts A."/>
            <person name="Rouze P."/>
            <person name="Salamov A."/>
            <person name="Putnam N."/>
            <person name="Dupont C."/>
            <person name="Jorgensen R."/>
            <person name="Derelle E."/>
            <person name="Rombauts S."/>
            <person name="Zhou K."/>
            <person name="Otillar R."/>
            <person name="Merchant S.S."/>
            <person name="Podell S."/>
            <person name="Gaasterland T."/>
            <person name="Napoli C."/>
            <person name="Gendler K."/>
            <person name="Manuell A."/>
            <person name="Tai V."/>
            <person name="Vallon O."/>
            <person name="Piganeau G."/>
            <person name="Jancek S."/>
            <person name="Heijde M."/>
            <person name="Jabbari K."/>
            <person name="Bowler C."/>
            <person name="Lohr M."/>
            <person name="Robbens S."/>
            <person name="Werner G."/>
            <person name="Dubchak I."/>
            <person name="Pazour G.J."/>
            <person name="Ren Q."/>
            <person name="Paulsen I."/>
            <person name="Delwiche C."/>
            <person name="Schmutz J."/>
            <person name="Rokhsar D."/>
            <person name="Van de Peer Y."/>
            <person name="Moreau H."/>
            <person name="Grigoriev I.V."/>
        </authorList>
    </citation>
    <scope>NUCLEOTIDE SEQUENCE [LARGE SCALE GENOMIC DNA]</scope>
    <source>
        <strain evidence="2 3">CCE9901</strain>
    </source>
</reference>
<dbReference type="EMBL" id="CP000596">
    <property type="protein sequence ID" value="ABP00325.1"/>
    <property type="molecule type" value="Genomic_DNA"/>
</dbReference>
<dbReference type="HOGENOM" id="CLU_1629819_0_0_1"/>